<keyword evidence="4" id="KW-1185">Reference proteome</keyword>
<evidence type="ECO:0000256" key="1">
    <source>
        <dbReference type="SAM" id="MobiDB-lite"/>
    </source>
</evidence>
<dbReference type="STRING" id="206506.AAV32_13150"/>
<dbReference type="InterPro" id="IPR045351">
    <property type="entry name" value="DUF6531"/>
</dbReference>
<gene>
    <name evidence="3" type="ORF">AAV32_13150</name>
</gene>
<feature type="region of interest" description="Disordered" evidence="1">
    <location>
        <begin position="520"/>
        <end position="552"/>
    </location>
</feature>
<dbReference type="Gene3D" id="2.180.10.10">
    <property type="entry name" value="RHS repeat-associated core"/>
    <property type="match status" value="1"/>
</dbReference>
<organism evidence="3 4">
    <name type="scientific">Kerstersia gyiorum</name>
    <dbReference type="NCBI Taxonomy" id="206506"/>
    <lineage>
        <taxon>Bacteria</taxon>
        <taxon>Pseudomonadati</taxon>
        <taxon>Pseudomonadota</taxon>
        <taxon>Betaproteobacteria</taxon>
        <taxon>Burkholderiales</taxon>
        <taxon>Alcaligenaceae</taxon>
        <taxon>Kerstersia</taxon>
    </lineage>
</organism>
<evidence type="ECO:0000313" key="4">
    <source>
        <dbReference type="Proteomes" id="UP000078084"/>
    </source>
</evidence>
<feature type="compositionally biased region" description="Basic and acidic residues" evidence="1">
    <location>
        <begin position="520"/>
        <end position="535"/>
    </location>
</feature>
<name>A0A171KQL8_9BURK</name>
<dbReference type="Proteomes" id="UP000078084">
    <property type="component" value="Unassembled WGS sequence"/>
</dbReference>
<sequence>MHIVPAPVAAQTAAPLSCPATQLGQPCSGAGLASAGAAEPELNLGLDNPVHLASGRKYLRDTDLPAHPLAPGLELVRHYNSADPRLPGNPGRGWQFSYDLRLYRQANTLQLIQADGSRLRFNCLPGHTSCTHDRQGLVQADGQGWQWRWPDGARLDFREDGWLAAIRRSDGLLLARLERAQDGRLLAVHSATPGRQLAFHYLQQDKLPPRLTGVDTPAGRFRYHHAALADGWFLSGVERPDGMQRHYGHDPALQHGHPQAITASGLSAAGQPVQWQRRWHYDSDGRVSRVEHLTADGQPGAAWRLEYLEPAHGIHAGLTRVHGARGTTDIHYVLAGGRHRLARVAGIACPGCPAPGLSASYDTAGRLTRLNDLLLLRRPDGSPRQLVLPGSGWTGLKLDYDSQGRMVSWHSERTGTTRLLRRFLAARHTEGRTPPEPPATATRQISIRYANGDRWRAWLDHAGRPWRISATSTGLADAADTFRAEAGESAHATAVRSVPVPAGAHVVDTRITWRDGKLATLEHPHETERRSHDSNGRLLSRSLHRPGADSTPEIAVTDRYAYHPDGRLARHYLPEGGVLSYEWQQGRLSRLDWHDRHGTRHAILHHLPGSGGYVYGNGVRTVGLRDEHGLRYLLSSQPGTATPILAQAIRLDAQGRIIEERFQTGDWRQHLRYGYAASGRLALAENTVAHTHSDTNAKGHVDVDASPRISYLAWHADGRLLADLAAAGRQWQQEPAAIDL</sequence>
<reference evidence="3 4" key="1">
    <citation type="submission" date="2015-04" db="EMBL/GenBank/DDBJ databases">
        <title>Genome sequence of Kerstersia gyiorum CG1.</title>
        <authorList>
            <person name="Greninger A.L."/>
            <person name="Kozyreva V."/>
            <person name="Chaturvedi V."/>
        </authorList>
    </citation>
    <scope>NUCLEOTIDE SEQUENCE [LARGE SCALE GENOMIC DNA]</scope>
    <source>
        <strain evidence="3 4">CG1</strain>
    </source>
</reference>
<feature type="non-terminal residue" evidence="3">
    <location>
        <position position="740"/>
    </location>
</feature>
<proteinExistence type="predicted"/>
<dbReference type="EMBL" id="LBNE01000009">
    <property type="protein sequence ID" value="KKO71185.1"/>
    <property type="molecule type" value="Genomic_DNA"/>
</dbReference>
<evidence type="ECO:0000259" key="2">
    <source>
        <dbReference type="Pfam" id="PF20148"/>
    </source>
</evidence>
<dbReference type="AlphaFoldDB" id="A0A171KQL8"/>
<evidence type="ECO:0000313" key="3">
    <source>
        <dbReference type="EMBL" id="KKO71185.1"/>
    </source>
</evidence>
<protein>
    <recommendedName>
        <fullName evidence="2">DUF6531 domain-containing protein</fullName>
    </recommendedName>
</protein>
<feature type="domain" description="DUF6531" evidence="2">
    <location>
        <begin position="48"/>
        <end position="121"/>
    </location>
</feature>
<accession>A0A171KQL8</accession>
<comment type="caution">
    <text evidence="3">The sequence shown here is derived from an EMBL/GenBank/DDBJ whole genome shotgun (WGS) entry which is preliminary data.</text>
</comment>
<dbReference type="Pfam" id="PF20148">
    <property type="entry name" value="DUF6531"/>
    <property type="match status" value="1"/>
</dbReference>